<dbReference type="AlphaFoldDB" id="A0A0A0LTA5"/>
<reference evidence="1 2" key="1">
    <citation type="journal article" date="2009" name="Nat. Genet.">
        <title>The genome of the cucumber, Cucumis sativus L.</title>
        <authorList>
            <person name="Huang S."/>
            <person name="Li R."/>
            <person name="Zhang Z."/>
            <person name="Li L."/>
            <person name="Gu X."/>
            <person name="Fan W."/>
            <person name="Lucas W.J."/>
            <person name="Wang X."/>
            <person name="Xie B."/>
            <person name="Ni P."/>
            <person name="Ren Y."/>
            <person name="Zhu H."/>
            <person name="Li J."/>
            <person name="Lin K."/>
            <person name="Jin W."/>
            <person name="Fei Z."/>
            <person name="Li G."/>
            <person name="Staub J."/>
            <person name="Kilian A."/>
            <person name="van der Vossen E.A."/>
            <person name="Wu Y."/>
            <person name="Guo J."/>
            <person name="He J."/>
            <person name="Jia Z."/>
            <person name="Ren Y."/>
            <person name="Tian G."/>
            <person name="Lu Y."/>
            <person name="Ruan J."/>
            <person name="Qian W."/>
            <person name="Wang M."/>
            <person name="Huang Q."/>
            <person name="Li B."/>
            <person name="Xuan Z."/>
            <person name="Cao J."/>
            <person name="Asan"/>
            <person name="Wu Z."/>
            <person name="Zhang J."/>
            <person name="Cai Q."/>
            <person name="Bai Y."/>
            <person name="Zhao B."/>
            <person name="Han Y."/>
            <person name="Li Y."/>
            <person name="Li X."/>
            <person name="Wang S."/>
            <person name="Shi Q."/>
            <person name="Liu S."/>
            <person name="Cho W.K."/>
            <person name="Kim J.Y."/>
            <person name="Xu Y."/>
            <person name="Heller-Uszynska K."/>
            <person name="Miao H."/>
            <person name="Cheng Z."/>
            <person name="Zhang S."/>
            <person name="Wu J."/>
            <person name="Yang Y."/>
            <person name="Kang H."/>
            <person name="Li M."/>
            <person name="Liang H."/>
            <person name="Ren X."/>
            <person name="Shi Z."/>
            <person name="Wen M."/>
            <person name="Jian M."/>
            <person name="Yang H."/>
            <person name="Zhang G."/>
            <person name="Yang Z."/>
            <person name="Chen R."/>
            <person name="Liu S."/>
            <person name="Li J."/>
            <person name="Ma L."/>
            <person name="Liu H."/>
            <person name="Zhou Y."/>
            <person name="Zhao J."/>
            <person name="Fang X."/>
            <person name="Li G."/>
            <person name="Fang L."/>
            <person name="Li Y."/>
            <person name="Liu D."/>
            <person name="Zheng H."/>
            <person name="Zhang Y."/>
            <person name="Qin N."/>
            <person name="Li Z."/>
            <person name="Yang G."/>
            <person name="Yang S."/>
            <person name="Bolund L."/>
            <person name="Kristiansen K."/>
            <person name="Zheng H."/>
            <person name="Li S."/>
            <person name="Zhang X."/>
            <person name="Yang H."/>
            <person name="Wang J."/>
            <person name="Sun R."/>
            <person name="Zhang B."/>
            <person name="Jiang S."/>
            <person name="Wang J."/>
            <person name="Du Y."/>
            <person name="Li S."/>
        </authorList>
    </citation>
    <scope>NUCLEOTIDE SEQUENCE [LARGE SCALE GENOMIC DNA]</scope>
    <source>
        <strain evidence="2">cv. 9930</strain>
    </source>
</reference>
<accession>A0A0A0LTA5</accession>
<dbReference type="EMBL" id="CM002922">
    <property type="protein sequence ID" value="KGN63987.1"/>
    <property type="molecule type" value="Genomic_DNA"/>
</dbReference>
<dbReference type="Gramene" id="KGN63987">
    <property type="protein sequence ID" value="KGN63987"/>
    <property type="gene ID" value="Csa_1G033070"/>
</dbReference>
<gene>
    <name evidence="1" type="ORF">Csa_1G033070</name>
</gene>
<name>A0A0A0LTA5_CUCSA</name>
<protein>
    <submittedName>
        <fullName evidence="1">Uncharacterized protein</fullName>
    </submittedName>
</protein>
<dbReference type="Proteomes" id="UP000029981">
    <property type="component" value="Chromosome 1"/>
</dbReference>
<organism evidence="1 2">
    <name type="scientific">Cucumis sativus</name>
    <name type="common">Cucumber</name>
    <dbReference type="NCBI Taxonomy" id="3659"/>
    <lineage>
        <taxon>Eukaryota</taxon>
        <taxon>Viridiplantae</taxon>
        <taxon>Streptophyta</taxon>
        <taxon>Embryophyta</taxon>
        <taxon>Tracheophyta</taxon>
        <taxon>Spermatophyta</taxon>
        <taxon>Magnoliopsida</taxon>
        <taxon>eudicotyledons</taxon>
        <taxon>Gunneridae</taxon>
        <taxon>Pentapetalae</taxon>
        <taxon>rosids</taxon>
        <taxon>fabids</taxon>
        <taxon>Cucurbitales</taxon>
        <taxon>Cucurbitaceae</taxon>
        <taxon>Benincaseae</taxon>
        <taxon>Cucumis</taxon>
    </lineage>
</organism>
<proteinExistence type="predicted"/>
<reference evidence="1 2" key="2">
    <citation type="journal article" date="2009" name="PLoS ONE">
        <title>An integrated genetic and cytogenetic map of the cucumber genome.</title>
        <authorList>
            <person name="Ren Y."/>
            <person name="Zhang Z."/>
            <person name="Liu J."/>
            <person name="Staub J.E."/>
            <person name="Han Y."/>
            <person name="Cheng Z."/>
            <person name="Li X."/>
            <person name="Lu J."/>
            <person name="Miao H."/>
            <person name="Kang H."/>
            <person name="Xie B."/>
            <person name="Gu X."/>
            <person name="Wang X."/>
            <person name="Du Y."/>
            <person name="Jin W."/>
            <person name="Huang S."/>
        </authorList>
    </citation>
    <scope>NUCLEOTIDE SEQUENCE [LARGE SCALE GENOMIC DNA]</scope>
    <source>
        <strain evidence="2">cv. 9930</strain>
    </source>
</reference>
<sequence>MPAICFDHIAFQCLLDFQPSFCGVKGKEKTNGIHHSSKMVAEFNAANPTCSSLYFSLYHHLIT</sequence>
<reference evidence="1 2" key="4">
    <citation type="journal article" date="2011" name="BMC Genomics">
        <title>RNA-Seq improves annotation of protein-coding genes in the cucumber genome.</title>
        <authorList>
            <person name="Li Z."/>
            <person name="Zhang Z."/>
            <person name="Yan P."/>
            <person name="Huang S."/>
            <person name="Fei Z."/>
            <person name="Lin K."/>
        </authorList>
    </citation>
    <scope>NUCLEOTIDE SEQUENCE [LARGE SCALE GENOMIC DNA]</scope>
    <source>
        <strain evidence="2">cv. 9930</strain>
    </source>
</reference>
<evidence type="ECO:0000313" key="1">
    <source>
        <dbReference type="EMBL" id="KGN63987.1"/>
    </source>
</evidence>
<evidence type="ECO:0000313" key="2">
    <source>
        <dbReference type="Proteomes" id="UP000029981"/>
    </source>
</evidence>
<reference evidence="1 2" key="3">
    <citation type="journal article" date="2010" name="BMC Genomics">
        <title>Transcriptome sequencing and comparative analysis of cucumber flowers with different sex types.</title>
        <authorList>
            <person name="Guo S."/>
            <person name="Zheng Y."/>
            <person name="Joung J.G."/>
            <person name="Liu S."/>
            <person name="Zhang Z."/>
            <person name="Crasta O.R."/>
            <person name="Sobral B.W."/>
            <person name="Xu Y."/>
            <person name="Huang S."/>
            <person name="Fei Z."/>
        </authorList>
    </citation>
    <scope>NUCLEOTIDE SEQUENCE [LARGE SCALE GENOMIC DNA]</scope>
    <source>
        <strain evidence="2">cv. 9930</strain>
    </source>
</reference>
<keyword evidence="2" id="KW-1185">Reference proteome</keyword>